<reference evidence="1" key="2">
    <citation type="submission" date="2025-09" db="UniProtKB">
        <authorList>
            <consortium name="EnsemblPlants"/>
        </authorList>
    </citation>
    <scope>IDENTIFICATION</scope>
</reference>
<sequence length="698" mass="76309">MSAAPAPLPPSPPTPPLVTATPYHEDSLHSLLASLSTSSAVHHLPFPLLAFSRLRHRLPAAAASSFLLLRPIASLLRTHRSHLRLAVQLHGLSLSLGLSRHPDIFPRLLSVYSSQPSLLPYASCLAAESRCTLAYNIVISSFLRHGLPRQALTAYQEMANHAVLPDAFTYPSVFRACAEAGDLALGRAVHLHGTGGGMDGHLFFQNAVVSMYAKCGDLVAARSVFDGMARKDVVSWNTMISGYVAAGQWGRAVDLFQLMRADEGNEVDSVTWNTIAGVYVKTHDHRAAVGLIREMVSGGAEVDFVTFVIGLNACSRVGWLRLGKEIHGLAIRMRCDGVETVSNALITMYARCKHMDSACMLFNMLDCPGVITWNAMISSFALSDDAEGASKLFRGMVCRGVQPNYVTVVTYLALCARVTNLQHGQELHTHIVKHGFKGYRLLWNSLIDMYSKSGRLSVAQNVFDTMDDRDMISYTSMIAGYGMQGKGAVALRIFHQMIDSGIKPDHIIMVTVLSACSHSGLVTEGEELFDKMTSSYGIKPQMEHYSCMVDLYARSGLIEKAEGMLNESPFPPTSTMWAALVGACHERGNIKIGERAARRLLEMRTENAGHYVLIANMYAAAGCWDELATVRKLMRDLGVTKAPGLAWADLGNGFTPFLVGDRSNPLAPEIYEILDELSEQMRNISNCSDLDIVEVLID</sequence>
<reference evidence="1" key="1">
    <citation type="submission" date="2021-05" db="EMBL/GenBank/DDBJ databases">
        <authorList>
            <person name="Scholz U."/>
            <person name="Mascher M."/>
            <person name="Fiebig A."/>
        </authorList>
    </citation>
    <scope>NUCLEOTIDE SEQUENCE [LARGE SCALE GENOMIC DNA]</scope>
</reference>
<proteinExistence type="predicted"/>
<protein>
    <submittedName>
        <fullName evidence="1">Uncharacterized protein</fullName>
    </submittedName>
</protein>
<evidence type="ECO:0000313" key="2">
    <source>
        <dbReference type="Proteomes" id="UP001732700"/>
    </source>
</evidence>
<evidence type="ECO:0000313" key="1">
    <source>
        <dbReference type="EnsemblPlants" id="AVESA.00010b.r2.5AG0815360.1.CDS.1"/>
    </source>
</evidence>
<dbReference type="Proteomes" id="UP001732700">
    <property type="component" value="Chromosome 5A"/>
</dbReference>
<name>A0ACD5XRE0_AVESA</name>
<keyword evidence="2" id="KW-1185">Reference proteome</keyword>
<accession>A0ACD5XRE0</accession>
<dbReference type="EnsemblPlants" id="AVESA.00010b.r2.5AG0815360.1">
    <property type="protein sequence ID" value="AVESA.00010b.r2.5AG0815360.1.CDS.1"/>
    <property type="gene ID" value="AVESA.00010b.r2.5AG0815360"/>
</dbReference>
<organism evidence="1 2">
    <name type="scientific">Avena sativa</name>
    <name type="common">Oat</name>
    <dbReference type="NCBI Taxonomy" id="4498"/>
    <lineage>
        <taxon>Eukaryota</taxon>
        <taxon>Viridiplantae</taxon>
        <taxon>Streptophyta</taxon>
        <taxon>Embryophyta</taxon>
        <taxon>Tracheophyta</taxon>
        <taxon>Spermatophyta</taxon>
        <taxon>Magnoliopsida</taxon>
        <taxon>Liliopsida</taxon>
        <taxon>Poales</taxon>
        <taxon>Poaceae</taxon>
        <taxon>BOP clade</taxon>
        <taxon>Pooideae</taxon>
        <taxon>Poodae</taxon>
        <taxon>Poeae</taxon>
        <taxon>Poeae Chloroplast Group 1 (Aveneae type)</taxon>
        <taxon>Aveninae</taxon>
        <taxon>Avena</taxon>
    </lineage>
</organism>